<evidence type="ECO:0000313" key="1">
    <source>
        <dbReference type="EMBL" id="RZC41835.1"/>
    </source>
</evidence>
<dbReference type="Gene3D" id="2.40.128.680">
    <property type="match status" value="1"/>
</dbReference>
<dbReference type="AlphaFoldDB" id="A0A482WA29"/>
<organism evidence="1 2">
    <name type="scientific">Asbolus verrucosus</name>
    <name type="common">Desert ironclad beetle</name>
    <dbReference type="NCBI Taxonomy" id="1661398"/>
    <lineage>
        <taxon>Eukaryota</taxon>
        <taxon>Metazoa</taxon>
        <taxon>Ecdysozoa</taxon>
        <taxon>Arthropoda</taxon>
        <taxon>Hexapoda</taxon>
        <taxon>Insecta</taxon>
        <taxon>Pterygota</taxon>
        <taxon>Neoptera</taxon>
        <taxon>Endopterygota</taxon>
        <taxon>Coleoptera</taxon>
        <taxon>Polyphaga</taxon>
        <taxon>Cucujiformia</taxon>
        <taxon>Tenebrionidae</taxon>
        <taxon>Pimeliinae</taxon>
        <taxon>Asbolus</taxon>
    </lineage>
</organism>
<keyword evidence="2" id="KW-1185">Reference proteome</keyword>
<gene>
    <name evidence="1" type="ORF">BDFB_010956</name>
</gene>
<sequence length="131" mass="15213">MAIHILHGKSYILLIPKETKIHSVPFKIHADCDAKVSKYFESSIKVEEDKTMKASFRGYPLRGETIELPQGYVGIVLHERILPPSEKERKFHVIHNFKSLNYWNWDKAPTKNDKIVQAFEWIDVAEAVSSY</sequence>
<dbReference type="Pfam" id="PF08615">
    <property type="entry name" value="RNase_H2_suC"/>
    <property type="match status" value="1"/>
</dbReference>
<proteinExistence type="predicted"/>
<reference evidence="1 2" key="1">
    <citation type="submission" date="2017-03" db="EMBL/GenBank/DDBJ databases">
        <title>Genome of the blue death feigning beetle - Asbolus verrucosus.</title>
        <authorList>
            <person name="Rider S.D."/>
        </authorList>
    </citation>
    <scope>NUCLEOTIDE SEQUENCE [LARGE SCALE GENOMIC DNA]</scope>
    <source>
        <strain evidence="1">Butters</strain>
        <tissue evidence="1">Head and leg muscle</tissue>
    </source>
</reference>
<comment type="caution">
    <text evidence="1">The sequence shown here is derived from an EMBL/GenBank/DDBJ whole genome shotgun (WGS) entry which is preliminary data.</text>
</comment>
<dbReference type="Proteomes" id="UP000292052">
    <property type="component" value="Unassembled WGS sequence"/>
</dbReference>
<evidence type="ECO:0000313" key="2">
    <source>
        <dbReference type="Proteomes" id="UP000292052"/>
    </source>
</evidence>
<dbReference type="GO" id="GO:0032299">
    <property type="term" value="C:ribonuclease H2 complex"/>
    <property type="evidence" value="ECO:0007669"/>
    <property type="project" value="InterPro"/>
</dbReference>
<dbReference type="EMBL" id="QDEB01013682">
    <property type="protein sequence ID" value="RZC41835.1"/>
    <property type="molecule type" value="Genomic_DNA"/>
</dbReference>
<accession>A0A482WA29</accession>
<dbReference type="CDD" id="cd09271">
    <property type="entry name" value="RNase_H2-C"/>
    <property type="match status" value="1"/>
</dbReference>
<dbReference type="OrthoDB" id="6222486at2759"/>
<protein>
    <submittedName>
        <fullName evidence="1">RNase H2 suC domain containing protein</fullName>
    </submittedName>
</protein>
<name>A0A482WA29_ASBVE</name>
<dbReference type="STRING" id="1661398.A0A482WA29"/>
<dbReference type="GO" id="GO:0006401">
    <property type="term" value="P:RNA catabolic process"/>
    <property type="evidence" value="ECO:0007669"/>
    <property type="project" value="InterPro"/>
</dbReference>
<dbReference type="InterPro" id="IPR013924">
    <property type="entry name" value="RNase_H2_suC"/>
</dbReference>
<dbReference type="PANTHER" id="PTHR47204">
    <property type="entry name" value="OS02G0168900 PROTEIN"/>
    <property type="match status" value="1"/>
</dbReference>
<dbReference type="PANTHER" id="PTHR47204:SF1">
    <property type="entry name" value="RIBONUCLEASE H2 SUBUNIT C"/>
    <property type="match status" value="1"/>
</dbReference>